<feature type="transmembrane region" description="Helical" evidence="1">
    <location>
        <begin position="129"/>
        <end position="148"/>
    </location>
</feature>
<evidence type="ECO:0000313" key="2">
    <source>
        <dbReference type="EMBL" id="ORA84717.1"/>
    </source>
</evidence>
<organism evidence="2 3">
    <name type="scientific">Mycobacterium malmoense</name>
    <dbReference type="NCBI Taxonomy" id="1780"/>
    <lineage>
        <taxon>Bacteria</taxon>
        <taxon>Bacillati</taxon>
        <taxon>Actinomycetota</taxon>
        <taxon>Actinomycetes</taxon>
        <taxon>Mycobacteriales</taxon>
        <taxon>Mycobacteriaceae</taxon>
        <taxon>Mycobacterium</taxon>
    </lineage>
</organism>
<feature type="transmembrane region" description="Helical" evidence="1">
    <location>
        <begin position="197"/>
        <end position="216"/>
    </location>
</feature>
<dbReference type="EMBL" id="MVHV01000003">
    <property type="protein sequence ID" value="ORA84717.1"/>
    <property type="molecule type" value="Genomic_DNA"/>
</dbReference>
<sequence length="507" mass="51912">MYRNGTALALLAALVAAGLGSLSVALVLTAVALPAMVLIYVHDHRLWRDEPLTVIVVTFGLSLLLGVGVGLLETHFIRLVAAAPTGYHLPPVSRILELGVFVPVVALVAVMVAPLLVSARPAFRHPMDAVVACSLSGAALSFGLSVVIERGAFAHVQATAGDPAHVAFIALTLGFLQPIVLATAATVAVLGLRRWGINPVAGVMEGLALLVAYELATTLLQPYGARGIVLTTLVAFVLAGAGLMAARDGLHAAMLADGQGGPDAGNTEGAGPVDHRLHAAVVAAIIAVVVLIAAAVTVAVVWGGASTHPTPSPPGRSGGIVSGAAAAIHPTMSQRDGSPLGNVDLASTTTSLAVGPATAIDLGNGVTLTPAPRWTIFQQGPGWAVLLSDGEDATMYVDVGKAKTPEINQEATQLINAAIQKGGMTNVQQNPLGSAQTVQGKNFQQVLQISYTASVQTDLGTQQEYGTWATLFNPSTQIAGFVELFGYSPQDFQAAVPDGKSMLASMF</sequence>
<evidence type="ECO:0008006" key="4">
    <source>
        <dbReference type="Google" id="ProtNLM"/>
    </source>
</evidence>
<proteinExistence type="predicted"/>
<comment type="caution">
    <text evidence="2">The sequence shown here is derived from an EMBL/GenBank/DDBJ whole genome shotgun (WGS) entry which is preliminary data.</text>
</comment>
<protein>
    <recommendedName>
        <fullName evidence="4">PrsW family intramembrane metalloprotease</fullName>
    </recommendedName>
</protein>
<dbReference type="Proteomes" id="UP000243140">
    <property type="component" value="Unassembled WGS sequence"/>
</dbReference>
<keyword evidence="1" id="KW-1133">Transmembrane helix</keyword>
<feature type="transmembrane region" description="Helical" evidence="1">
    <location>
        <begin position="12"/>
        <end position="40"/>
    </location>
</feature>
<keyword evidence="3" id="KW-1185">Reference proteome</keyword>
<evidence type="ECO:0000256" key="1">
    <source>
        <dbReference type="SAM" id="Phobius"/>
    </source>
</evidence>
<accession>A0ABX3SY99</accession>
<gene>
    <name evidence="2" type="ORF">BST29_03870</name>
</gene>
<name>A0ABX3SY99_MYCMA</name>
<evidence type="ECO:0000313" key="3">
    <source>
        <dbReference type="Proteomes" id="UP000243140"/>
    </source>
</evidence>
<keyword evidence="1" id="KW-0812">Transmembrane</keyword>
<feature type="transmembrane region" description="Helical" evidence="1">
    <location>
        <begin position="168"/>
        <end position="190"/>
    </location>
</feature>
<keyword evidence="1" id="KW-0472">Membrane</keyword>
<reference evidence="2 3" key="1">
    <citation type="submission" date="2017-02" db="EMBL/GenBank/DDBJ databases">
        <title>The new phylogeny of genus Mycobacterium.</title>
        <authorList>
            <person name="Tortoli E."/>
            <person name="Trovato A."/>
            <person name="Cirillo D.M."/>
        </authorList>
    </citation>
    <scope>NUCLEOTIDE SEQUENCE [LARGE SCALE GENOMIC DNA]</scope>
    <source>
        <strain evidence="2 3">IP1130001</strain>
    </source>
</reference>
<feature type="transmembrane region" description="Helical" evidence="1">
    <location>
        <begin position="52"/>
        <end position="72"/>
    </location>
</feature>
<feature type="transmembrane region" description="Helical" evidence="1">
    <location>
        <begin position="228"/>
        <end position="246"/>
    </location>
</feature>
<feature type="transmembrane region" description="Helical" evidence="1">
    <location>
        <begin position="92"/>
        <end position="117"/>
    </location>
</feature>
<feature type="transmembrane region" description="Helical" evidence="1">
    <location>
        <begin position="279"/>
        <end position="302"/>
    </location>
</feature>